<name>A0A9P7VF88_9ASCO</name>
<dbReference type="AlphaFoldDB" id="A0A9P7VF88"/>
<comment type="caution">
    <text evidence="3">The sequence shown here is derived from an EMBL/GenBank/DDBJ whole genome shotgun (WGS) entry which is preliminary data.</text>
</comment>
<accession>A0A9P7VF88</accession>
<dbReference type="PANTHER" id="PTHR46535">
    <property type="entry name" value="NEDD4-BINDING PROTEIN 2"/>
    <property type="match status" value="1"/>
</dbReference>
<dbReference type="SUPFAM" id="SSF160443">
    <property type="entry name" value="SMR domain-like"/>
    <property type="match status" value="1"/>
</dbReference>
<dbReference type="GO" id="GO:0004519">
    <property type="term" value="F:endonuclease activity"/>
    <property type="evidence" value="ECO:0007669"/>
    <property type="project" value="TreeGrafter"/>
</dbReference>
<feature type="domain" description="Smr" evidence="2">
    <location>
        <begin position="431"/>
        <end position="520"/>
    </location>
</feature>
<dbReference type="InterPro" id="IPR036063">
    <property type="entry name" value="Smr_dom_sf"/>
</dbReference>
<feature type="compositionally biased region" description="Low complexity" evidence="1">
    <location>
        <begin position="16"/>
        <end position="27"/>
    </location>
</feature>
<dbReference type="Proteomes" id="UP000790833">
    <property type="component" value="Unassembled WGS sequence"/>
</dbReference>
<evidence type="ECO:0000256" key="1">
    <source>
        <dbReference type="SAM" id="MobiDB-lite"/>
    </source>
</evidence>
<evidence type="ECO:0000313" key="3">
    <source>
        <dbReference type="EMBL" id="KAG7196166.1"/>
    </source>
</evidence>
<feature type="region of interest" description="Disordered" evidence="1">
    <location>
        <begin position="1"/>
        <end position="31"/>
    </location>
</feature>
<feature type="compositionally biased region" description="Basic residues" evidence="1">
    <location>
        <begin position="1"/>
        <end position="15"/>
    </location>
</feature>
<dbReference type="PROSITE" id="PS50828">
    <property type="entry name" value="SMR"/>
    <property type="match status" value="1"/>
</dbReference>
<dbReference type="RefSeq" id="XP_043051711.1">
    <property type="nucleotide sequence ID" value="XM_043191034.1"/>
</dbReference>
<dbReference type="InterPro" id="IPR002625">
    <property type="entry name" value="Smr_dom"/>
</dbReference>
<proteinExistence type="predicted"/>
<organism evidence="3 4">
    <name type="scientific">Scheffersomyces spartinae</name>
    <dbReference type="NCBI Taxonomy" id="45513"/>
    <lineage>
        <taxon>Eukaryota</taxon>
        <taxon>Fungi</taxon>
        <taxon>Dikarya</taxon>
        <taxon>Ascomycota</taxon>
        <taxon>Saccharomycotina</taxon>
        <taxon>Pichiomycetes</taxon>
        <taxon>Debaryomycetaceae</taxon>
        <taxon>Scheffersomyces</taxon>
    </lineage>
</organism>
<sequence length="523" mass="59020">MQICKMGKKNKKNKKNINNSSNNNNHNGSCDMTQLMRTKVVDRLVDIFPQYTRKQIEHRVSSFPVDGNEDKLEGTIDRLIDLIVSGKCITEPELKATEINTSPNLTPDEQILVEMFPLYKPWILQLALCQHNGILIDCVDDLTNNEDKWLQVQKEAEQATPTADTNNPWKSPKIGRFCYFTNLSKAEAQSYLHKNNNSLLRALVDFILNHENVKQTVSIDIPALIPSGGRVQRGNQGTIMKSSTAVMNSNCTTAIQKYVYDKESPEAQELDLIYLGTPQFRNKISHNFVKRSLEFCEGATDKVLEMMLEVATVDVEETTQSKLSPILGEITFSSESQDITKLESSNEWHSYSSRVSTTNNTLSVAEANDRAFLLRRKLQSVNTNNLRKSGVTGYYTERVLEAQSQVRAAINEDQNMKVNRIVDKAQNTNTLDLHGLDITHAIHTTQAALSEWWNGELEARDLKGIHHVKGKARHAQPYIVITGRGLHLKGGVLVLKRAIQRFLDSNSYQYQEGLLLFSVIGKS</sequence>
<gene>
    <name evidence="3" type="ORF">KQ657_000178</name>
</gene>
<dbReference type="InterPro" id="IPR052772">
    <property type="entry name" value="Endo/PolyKinase_Domain-Protein"/>
</dbReference>
<keyword evidence="4" id="KW-1185">Reference proteome</keyword>
<dbReference type="PANTHER" id="PTHR46535:SF1">
    <property type="entry name" value="NEDD4-BINDING PROTEIN 2"/>
    <property type="match status" value="1"/>
</dbReference>
<dbReference type="GO" id="GO:0005634">
    <property type="term" value="C:nucleus"/>
    <property type="evidence" value="ECO:0007669"/>
    <property type="project" value="TreeGrafter"/>
</dbReference>
<dbReference type="SMART" id="SM00463">
    <property type="entry name" value="SMR"/>
    <property type="match status" value="1"/>
</dbReference>
<dbReference type="Gene3D" id="3.30.1370.110">
    <property type="match status" value="1"/>
</dbReference>
<reference evidence="3" key="1">
    <citation type="submission" date="2021-03" db="EMBL/GenBank/DDBJ databases">
        <authorList>
            <person name="Palmer J.M."/>
        </authorList>
    </citation>
    <scope>NUCLEOTIDE SEQUENCE</scope>
    <source>
        <strain evidence="3">ARV_011</strain>
    </source>
</reference>
<evidence type="ECO:0000313" key="4">
    <source>
        <dbReference type="Proteomes" id="UP000790833"/>
    </source>
</evidence>
<dbReference type="GeneID" id="66113552"/>
<protein>
    <recommendedName>
        <fullName evidence="2">Smr domain-containing protein</fullName>
    </recommendedName>
</protein>
<evidence type="ECO:0000259" key="2">
    <source>
        <dbReference type="PROSITE" id="PS50828"/>
    </source>
</evidence>
<dbReference type="EMBL" id="JAHMUF010000001">
    <property type="protein sequence ID" value="KAG7196166.1"/>
    <property type="molecule type" value="Genomic_DNA"/>
</dbReference>